<keyword evidence="7" id="KW-0539">Nucleus</keyword>
<dbReference type="InterPro" id="IPR006935">
    <property type="entry name" value="Helicase/UvrB_N"/>
</dbReference>
<evidence type="ECO:0000256" key="8">
    <source>
        <dbReference type="ARBA" id="ARBA00047995"/>
    </source>
</evidence>
<dbReference type="Pfam" id="PF00271">
    <property type="entry name" value="Helicase_C"/>
    <property type="match status" value="1"/>
</dbReference>
<dbReference type="GO" id="GO:0045003">
    <property type="term" value="P:double-strand break repair via synthesis-dependent strand annealing"/>
    <property type="evidence" value="ECO:0007669"/>
    <property type="project" value="TreeGrafter"/>
</dbReference>
<evidence type="ECO:0000256" key="4">
    <source>
        <dbReference type="ARBA" id="ARBA00022801"/>
    </source>
</evidence>
<feature type="region of interest" description="Disordered" evidence="10">
    <location>
        <begin position="450"/>
        <end position="501"/>
    </location>
</feature>
<dbReference type="GO" id="GO:0000400">
    <property type="term" value="F:four-way junction DNA binding"/>
    <property type="evidence" value="ECO:0007669"/>
    <property type="project" value="TreeGrafter"/>
</dbReference>
<comment type="catalytic activity">
    <reaction evidence="8 9">
        <text>ATP + H2O = ADP + phosphate + H(+)</text>
        <dbReference type="Rhea" id="RHEA:13065"/>
        <dbReference type="ChEBI" id="CHEBI:15377"/>
        <dbReference type="ChEBI" id="CHEBI:15378"/>
        <dbReference type="ChEBI" id="CHEBI:30616"/>
        <dbReference type="ChEBI" id="CHEBI:43474"/>
        <dbReference type="ChEBI" id="CHEBI:456216"/>
        <dbReference type="EC" id="3.6.4.12"/>
    </reaction>
</comment>
<comment type="subunit">
    <text evidence="9">Interacts with the MHF histone-fold complex to form the FANCM-MHF complex.</text>
</comment>
<dbReference type="SMART" id="SM00487">
    <property type="entry name" value="DEXDc"/>
    <property type="match status" value="1"/>
</dbReference>
<dbReference type="VEuPathDB" id="FungiDB:CXQ85_001114"/>
<feature type="compositionally biased region" description="Polar residues" evidence="10">
    <location>
        <begin position="729"/>
        <end position="741"/>
    </location>
</feature>
<dbReference type="InterPro" id="IPR027417">
    <property type="entry name" value="P-loop_NTPase"/>
</dbReference>
<gene>
    <name evidence="13" type="ORF">CXQ85_001114</name>
</gene>
<evidence type="ECO:0000256" key="2">
    <source>
        <dbReference type="ARBA" id="ARBA00009889"/>
    </source>
</evidence>
<dbReference type="CDD" id="cd18033">
    <property type="entry name" value="DEXDc_FANCM"/>
    <property type="match status" value="1"/>
</dbReference>
<evidence type="ECO:0000259" key="11">
    <source>
        <dbReference type="PROSITE" id="PS51192"/>
    </source>
</evidence>
<feature type="domain" description="Helicase C-terminal" evidence="12">
    <location>
        <begin position="388"/>
        <end position="604"/>
    </location>
</feature>
<dbReference type="InterPro" id="IPR001650">
    <property type="entry name" value="Helicase_C-like"/>
</dbReference>
<dbReference type="Proteomes" id="UP000244309">
    <property type="component" value="Unassembled WGS sequence"/>
</dbReference>
<dbReference type="GO" id="GO:0005524">
    <property type="term" value="F:ATP binding"/>
    <property type="evidence" value="ECO:0007669"/>
    <property type="project" value="UniProtKB-UniRule"/>
</dbReference>
<dbReference type="OrthoDB" id="164902at2759"/>
<dbReference type="InterPro" id="IPR039686">
    <property type="entry name" value="FANCM/Mph1-like_ID"/>
</dbReference>
<protein>
    <recommendedName>
        <fullName evidence="9">ATP-dependent DNA helicase</fullName>
        <ecNumber evidence="9">3.6.4.12</ecNumber>
    </recommendedName>
</protein>
<feature type="compositionally biased region" description="Low complexity" evidence="10">
    <location>
        <begin position="469"/>
        <end position="485"/>
    </location>
</feature>
<dbReference type="EC" id="3.6.4.12" evidence="9"/>
<sequence>MDSLDDDLDVAVFQTAQPKQKPPICPHKIDPVALATYIYPTNLPRRDYQYNIVYRAFFHNIVVALPTGLGKTFIASTVMLNFLRWFPESKVIFMAPTKPLVAQQIKACCGITGIPPEKVAILLDKTRRNRAAVWDEKQVFFTTPQVVENDLCTGLVDPKSVVLLVIDEAHRAKGNYAYNNVVKFLDRFNPAYRVLALTATPASDVDGVQEIVTNLSVSKIEVRTERSIDIFKYLKRKVVDRVTVGQSDEIKQAVDWICDAVKPVLETANQRNIYDVKDPAYINAFTALTSQKKLVMNRSIPEGLKWSNYFILQLLVVVGQALRRLNIYGIRSFYSYFHSKYTEFSAKYNSKKSKNHMAAKFYFHDSIKKLLDFCEKAIGDPKFLGHPKLDVVISELSSFFQGTAHKDSRVIIFTEFRESALDIVRAIEQQGSELKPHIFIGQAKEKEKFDEEKFLSKGKKGKSKDSDDSQSSKSSQPPRSAGSSKQAQTSSEEAQMHGMNQKVQKELIRKFKAGEYNVLVATSIGEEGLDIGEVDLIICYDSTSSPIKNIQRMGRTGRNRDGKVLLLFAGNEESKFDKAMGGYEYIQQHIMNGNMISLCEQRRIIPQKYNPVVNEQFIEIPDENVQIKNEDDEDEIIKIAMKYMNGGRKKAKTTTKEKPKKIEKRFFMPDDVETGFQSVSDMLKNPGGSTKRQKVEEPSEDELIPDTVLAQSDESSFHRLTSSPPPLVIQSQPHVQKQPTLDTIPGKPPKPSGTSLGVKKRPASNVINQLKAASKPAEVPPEPKLPTQETTPPEQEAGDSDGDFDFDDDDDEILALAERTSSMNQTYHKPPAQEELYPNEFPNQEGLLSNDQKSELYMSYYTPVDSMDLKNVYDPELSGSCGPIQHSTTSLNLLHSKAFMSETSNEKGQTLIHNYQSASTSAKNELPEFVDFD</sequence>
<dbReference type="PROSITE" id="PS51192">
    <property type="entry name" value="HELICASE_ATP_BIND_1"/>
    <property type="match status" value="1"/>
</dbReference>
<dbReference type="PANTHER" id="PTHR14025:SF20">
    <property type="entry name" value="FANCONI ANEMIA GROUP M PROTEIN"/>
    <property type="match status" value="1"/>
</dbReference>
<comment type="function">
    <text evidence="9">ATP-dependent DNA helicase involved in DNA damage repair by homologous recombination and in genome maintenance. Capable of unwinding D-loops. Plays a role in limiting crossover recombinants during mitotic DNA double-strand break (DSB) repair. Component of a FANCM-MHF complex which promotes gene conversion at blocked replication forks, probably by reversal of the stalled fork.</text>
</comment>
<feature type="region of interest" description="Disordered" evidence="10">
    <location>
        <begin position="678"/>
        <end position="847"/>
    </location>
</feature>
<dbReference type="PANTHER" id="PTHR14025">
    <property type="entry name" value="FANCONI ANEMIA GROUP M FANCM FAMILY MEMBER"/>
    <property type="match status" value="1"/>
</dbReference>
<dbReference type="GeneID" id="37006445"/>
<evidence type="ECO:0000259" key="12">
    <source>
        <dbReference type="PROSITE" id="PS51194"/>
    </source>
</evidence>
<dbReference type="RefSeq" id="XP_025339764.1">
    <property type="nucleotide sequence ID" value="XM_025484833.1"/>
</dbReference>
<dbReference type="SMART" id="SM00490">
    <property type="entry name" value="HELICc"/>
    <property type="match status" value="1"/>
</dbReference>
<dbReference type="GO" id="GO:0009378">
    <property type="term" value="F:four-way junction helicase activity"/>
    <property type="evidence" value="ECO:0007669"/>
    <property type="project" value="TreeGrafter"/>
</dbReference>
<dbReference type="InterPro" id="IPR044749">
    <property type="entry name" value="FANCM_DEXDc"/>
</dbReference>
<evidence type="ECO:0000313" key="14">
    <source>
        <dbReference type="Proteomes" id="UP000244309"/>
    </source>
</evidence>
<dbReference type="GO" id="GO:0036297">
    <property type="term" value="P:interstrand cross-link repair"/>
    <property type="evidence" value="ECO:0007669"/>
    <property type="project" value="UniProtKB-ARBA"/>
</dbReference>
<name>A0A2V1AMB6_9ASCO</name>
<reference evidence="13 14" key="1">
    <citation type="submission" date="2017-12" db="EMBL/GenBank/DDBJ databases">
        <title>Genome Sequence of a Multidrug-Resistant Candida haemulonii Isolate from a Patient with Chronic Leg Ulcers in Israel.</title>
        <authorList>
            <person name="Chow N.A."/>
            <person name="Gade L."/>
            <person name="Batra D."/>
            <person name="Rowe L.A."/>
            <person name="Ben-Ami R."/>
            <person name="Loparev V.N."/>
            <person name="Litvintseva A.P."/>
        </authorList>
    </citation>
    <scope>NUCLEOTIDE SEQUENCE [LARGE SCALE GENOMIC DNA]</scope>
    <source>
        <strain evidence="13 14">B11899</strain>
    </source>
</reference>
<proteinExistence type="inferred from homology"/>
<dbReference type="Gene3D" id="3.40.50.300">
    <property type="entry name" value="P-loop containing nucleotide triphosphate hydrolases"/>
    <property type="match status" value="2"/>
</dbReference>
<keyword evidence="6" id="KW-0067">ATP-binding</keyword>
<feature type="compositionally biased region" description="Acidic residues" evidence="10">
    <location>
        <begin position="796"/>
        <end position="813"/>
    </location>
</feature>
<evidence type="ECO:0000256" key="1">
    <source>
        <dbReference type="ARBA" id="ARBA00004123"/>
    </source>
</evidence>
<dbReference type="PROSITE" id="PS51194">
    <property type="entry name" value="HELICASE_CTER"/>
    <property type="match status" value="1"/>
</dbReference>
<evidence type="ECO:0000256" key="5">
    <source>
        <dbReference type="ARBA" id="ARBA00022806"/>
    </source>
</evidence>
<dbReference type="EMBL" id="PKFO01000001">
    <property type="protein sequence ID" value="PVH18824.1"/>
    <property type="molecule type" value="Genomic_DNA"/>
</dbReference>
<comment type="caution">
    <text evidence="13">The sequence shown here is derived from an EMBL/GenBank/DDBJ whole genome shotgun (WGS) entry which is preliminary data.</text>
</comment>
<evidence type="ECO:0000256" key="10">
    <source>
        <dbReference type="SAM" id="MobiDB-lite"/>
    </source>
</evidence>
<keyword evidence="3" id="KW-0547">Nucleotide-binding</keyword>
<evidence type="ECO:0000256" key="9">
    <source>
        <dbReference type="RuleBase" id="RU367027"/>
    </source>
</evidence>
<keyword evidence="4" id="KW-0378">Hydrolase</keyword>
<accession>A0A2V1AMB6</accession>
<dbReference type="AlphaFoldDB" id="A0A2V1AMB6"/>
<keyword evidence="5" id="KW-0347">Helicase</keyword>
<evidence type="ECO:0000313" key="13">
    <source>
        <dbReference type="EMBL" id="PVH18824.1"/>
    </source>
</evidence>
<evidence type="ECO:0000256" key="3">
    <source>
        <dbReference type="ARBA" id="ARBA00022741"/>
    </source>
</evidence>
<keyword evidence="14" id="KW-1185">Reference proteome</keyword>
<dbReference type="GO" id="GO:0016887">
    <property type="term" value="F:ATP hydrolysis activity"/>
    <property type="evidence" value="ECO:0007669"/>
    <property type="project" value="RHEA"/>
</dbReference>
<evidence type="ECO:0000256" key="6">
    <source>
        <dbReference type="ARBA" id="ARBA00022840"/>
    </source>
</evidence>
<comment type="subcellular location">
    <subcellularLocation>
        <location evidence="1 9">Nucleus</location>
    </subcellularLocation>
</comment>
<comment type="similarity">
    <text evidence="2 9">Belongs to the DEAD box helicase family. DEAH subfamily. FANCM sub-subfamily.</text>
</comment>
<dbReference type="FunFam" id="3.40.50.300:FF:000861">
    <property type="entry name" value="Fanconi anemia, complementation group M"/>
    <property type="match status" value="1"/>
</dbReference>
<dbReference type="CDD" id="cd12091">
    <property type="entry name" value="FANCM_ID"/>
    <property type="match status" value="1"/>
</dbReference>
<organism evidence="13 14">
    <name type="scientific">Candidozyma haemuli</name>
    <dbReference type="NCBI Taxonomy" id="45357"/>
    <lineage>
        <taxon>Eukaryota</taxon>
        <taxon>Fungi</taxon>
        <taxon>Dikarya</taxon>
        <taxon>Ascomycota</taxon>
        <taxon>Saccharomycotina</taxon>
        <taxon>Pichiomycetes</taxon>
        <taxon>Metschnikowiaceae</taxon>
        <taxon>Candidozyma</taxon>
    </lineage>
</organism>
<dbReference type="Pfam" id="PF04851">
    <property type="entry name" value="ResIII"/>
    <property type="match status" value="1"/>
</dbReference>
<evidence type="ECO:0000256" key="7">
    <source>
        <dbReference type="ARBA" id="ARBA00023242"/>
    </source>
</evidence>
<dbReference type="GO" id="GO:0043138">
    <property type="term" value="F:3'-5' DNA helicase activity"/>
    <property type="evidence" value="ECO:0007669"/>
    <property type="project" value="InterPro"/>
</dbReference>
<feature type="domain" description="Helicase ATP-binding" evidence="11">
    <location>
        <begin position="52"/>
        <end position="219"/>
    </location>
</feature>
<dbReference type="GO" id="GO:0005634">
    <property type="term" value="C:nucleus"/>
    <property type="evidence" value="ECO:0007669"/>
    <property type="project" value="UniProtKB-SubCell"/>
</dbReference>
<dbReference type="SUPFAM" id="SSF52540">
    <property type="entry name" value="P-loop containing nucleoside triphosphate hydrolases"/>
    <property type="match status" value="1"/>
</dbReference>
<dbReference type="InterPro" id="IPR014001">
    <property type="entry name" value="Helicase_ATP-bd"/>
</dbReference>
<feature type="compositionally biased region" description="Polar residues" evidence="10">
    <location>
        <begin position="709"/>
        <end position="722"/>
    </location>
</feature>
<dbReference type="STRING" id="45357.A0A2V1AMB6"/>